<accession>F0WJH8</accession>
<reference evidence="4" key="1">
    <citation type="journal article" date="2011" name="PLoS Biol.">
        <title>Gene gain and loss during evolution of obligate parasitism in the white rust pathogen of Arabidopsis thaliana.</title>
        <authorList>
            <person name="Kemen E."/>
            <person name="Gardiner A."/>
            <person name="Schultz-Larsen T."/>
            <person name="Kemen A.C."/>
            <person name="Balmuth A.L."/>
            <person name="Robert-Seilaniantz A."/>
            <person name="Bailey K."/>
            <person name="Holub E."/>
            <person name="Studholme D.J."/>
            <person name="Maclean D."/>
            <person name="Jones J.D."/>
        </authorList>
    </citation>
    <scope>NUCLEOTIDE SEQUENCE</scope>
</reference>
<evidence type="ECO:0000259" key="3">
    <source>
        <dbReference type="Pfam" id="PF06814"/>
    </source>
</evidence>
<feature type="signal peptide" evidence="2">
    <location>
        <begin position="1"/>
        <end position="18"/>
    </location>
</feature>
<feature type="transmembrane region" description="Helical" evidence="1">
    <location>
        <begin position="342"/>
        <end position="367"/>
    </location>
</feature>
<dbReference type="Pfam" id="PF06814">
    <property type="entry name" value="GOST_TM"/>
    <property type="match status" value="1"/>
</dbReference>
<dbReference type="EMBL" id="FR824167">
    <property type="protein sequence ID" value="CCA21427.1"/>
    <property type="molecule type" value="Genomic_DNA"/>
</dbReference>
<reference evidence="4" key="2">
    <citation type="submission" date="2011-02" db="EMBL/GenBank/DDBJ databases">
        <authorList>
            <person name="MacLean D."/>
        </authorList>
    </citation>
    <scope>NUCLEOTIDE SEQUENCE</scope>
</reference>
<protein>
    <submittedName>
        <fullName evidence="4">Uncharacterized protein AlNc14C122G6703</fullName>
    </submittedName>
</protein>
<dbReference type="HOGENOM" id="CLU_039577_0_0_1"/>
<keyword evidence="1" id="KW-0472">Membrane</keyword>
<feature type="transmembrane region" description="Helical" evidence="1">
    <location>
        <begin position="198"/>
        <end position="218"/>
    </location>
</feature>
<proteinExistence type="predicted"/>
<evidence type="ECO:0000313" key="4">
    <source>
        <dbReference type="EMBL" id="CCA21427.1"/>
    </source>
</evidence>
<evidence type="ECO:0000256" key="1">
    <source>
        <dbReference type="SAM" id="Phobius"/>
    </source>
</evidence>
<feature type="transmembrane region" description="Helical" evidence="1">
    <location>
        <begin position="239"/>
        <end position="259"/>
    </location>
</feature>
<name>F0WJH8_9STRA</name>
<evidence type="ECO:0000256" key="2">
    <source>
        <dbReference type="SAM" id="SignalP"/>
    </source>
</evidence>
<dbReference type="AlphaFoldDB" id="F0WJH8"/>
<keyword evidence="1" id="KW-0812">Transmembrane</keyword>
<feature type="transmembrane region" description="Helical" evidence="1">
    <location>
        <begin position="418"/>
        <end position="438"/>
    </location>
</feature>
<organism evidence="4">
    <name type="scientific">Albugo laibachii Nc14</name>
    <dbReference type="NCBI Taxonomy" id="890382"/>
    <lineage>
        <taxon>Eukaryota</taxon>
        <taxon>Sar</taxon>
        <taxon>Stramenopiles</taxon>
        <taxon>Oomycota</taxon>
        <taxon>Peronosporomycetes</taxon>
        <taxon>Albuginales</taxon>
        <taxon>Albuginaceae</taxon>
        <taxon>Albugo</taxon>
    </lineage>
</organism>
<feature type="transmembrane region" description="Helical" evidence="1">
    <location>
        <begin position="311"/>
        <end position="330"/>
    </location>
</feature>
<keyword evidence="1" id="KW-1133">Transmembrane helix</keyword>
<feature type="transmembrane region" description="Helical" evidence="1">
    <location>
        <begin position="388"/>
        <end position="412"/>
    </location>
</feature>
<sequence>MRFLWLLVALALVKITQSIIHHLKSALNRIKYEKYLFADRNGPFGIGGDSHIRVKAHIEALHDEDSSHMITIHRLDEYFHFAIVAVVYTEVEVLKDLDEHTACSRDYTDTFEKSLEGVLHGELHIITPKTPVDIIIEYRPKTNGKQYVMMIPCWKQKDQIFGYPVSASDFVMYPMENPVLSVNGTVEFYNPYGYLPNVLYGIFPFSEASSVLYGFGFVNLLSLSDTRLGKLSFRLQSMLFVFTLASVEITCWLLSYKILNEKKLPVVCSYALTIILKAFFKAVAGVQLRVLTTLICLGYGTIRSCVTRYEIIFVTGLGMLYFVSIAIVEVNDRLYPSSKRNSILTLWELITVVSNLTFVGWILKMLIRPRHKLLFRRGDSGGNAEKNHSLHAFIAVTLCCMGMEGTSYSGILVMEWKYMWLIWVSNRLVIYTLLLCIVNMQSS</sequence>
<feature type="chain" id="PRO_5003263468" evidence="2">
    <location>
        <begin position="19"/>
        <end position="443"/>
    </location>
</feature>
<keyword evidence="2" id="KW-0732">Signal</keyword>
<feature type="domain" description="GOST seven transmembrane" evidence="3">
    <location>
        <begin position="233"/>
        <end position="438"/>
    </location>
</feature>
<dbReference type="InterPro" id="IPR053937">
    <property type="entry name" value="GOST_TM"/>
</dbReference>
<gene>
    <name evidence="4" type="primary">AlNc14C122G6703</name>
    <name evidence="4" type="ORF">ALNC14_075700</name>
</gene>